<evidence type="ECO:0000256" key="1">
    <source>
        <dbReference type="SAM" id="MobiDB-lite"/>
    </source>
</evidence>
<gene>
    <name evidence="2" type="ORF">JMJ77_011032</name>
</gene>
<name>A0A9P7R169_9PEZI</name>
<dbReference type="AlphaFoldDB" id="A0A9P7R169"/>
<protein>
    <submittedName>
        <fullName evidence="2">Uncharacterized protein</fullName>
    </submittedName>
</protein>
<dbReference type="Proteomes" id="UP000699042">
    <property type="component" value="Unassembled WGS sequence"/>
</dbReference>
<reference evidence="2" key="1">
    <citation type="submission" date="2021-05" db="EMBL/GenBank/DDBJ databases">
        <title>Comparative genomics of three Colletotrichum scovillei strains and genetic complementation revealed genes involved fungal growth and virulence on chili pepper.</title>
        <authorList>
            <person name="Hsieh D.-K."/>
            <person name="Chuang S.-C."/>
            <person name="Chen C.-Y."/>
            <person name="Chao Y.-T."/>
            <person name="Lu M.-Y.J."/>
            <person name="Lee M.-H."/>
            <person name="Shih M.-C."/>
        </authorList>
    </citation>
    <scope>NUCLEOTIDE SEQUENCE</scope>
    <source>
        <strain evidence="2">Coll-153</strain>
    </source>
</reference>
<evidence type="ECO:0000313" key="2">
    <source>
        <dbReference type="EMBL" id="KAG7047687.1"/>
    </source>
</evidence>
<organism evidence="2 3">
    <name type="scientific">Colletotrichum scovillei</name>
    <dbReference type="NCBI Taxonomy" id="1209932"/>
    <lineage>
        <taxon>Eukaryota</taxon>
        <taxon>Fungi</taxon>
        <taxon>Dikarya</taxon>
        <taxon>Ascomycota</taxon>
        <taxon>Pezizomycotina</taxon>
        <taxon>Sordariomycetes</taxon>
        <taxon>Hypocreomycetidae</taxon>
        <taxon>Glomerellales</taxon>
        <taxon>Glomerellaceae</taxon>
        <taxon>Colletotrichum</taxon>
        <taxon>Colletotrichum acutatum species complex</taxon>
    </lineage>
</organism>
<feature type="compositionally biased region" description="Polar residues" evidence="1">
    <location>
        <begin position="17"/>
        <end position="26"/>
    </location>
</feature>
<dbReference type="EMBL" id="JAESDN010000007">
    <property type="protein sequence ID" value="KAG7047687.1"/>
    <property type="molecule type" value="Genomic_DNA"/>
</dbReference>
<evidence type="ECO:0000313" key="3">
    <source>
        <dbReference type="Proteomes" id="UP000699042"/>
    </source>
</evidence>
<accession>A0A9P7R169</accession>
<sequence length="61" mass="7070">MSYRGNVVRNTDIRPPTATSVPSLISHQEEEKNRWRFKGLGRSRFPYYHRQSATSPAAAHR</sequence>
<feature type="region of interest" description="Disordered" evidence="1">
    <location>
        <begin position="1"/>
        <end position="28"/>
    </location>
</feature>
<comment type="caution">
    <text evidence="2">The sequence shown here is derived from an EMBL/GenBank/DDBJ whole genome shotgun (WGS) entry which is preliminary data.</text>
</comment>
<proteinExistence type="predicted"/>
<keyword evidence="3" id="KW-1185">Reference proteome</keyword>